<feature type="transmembrane region" description="Helical" evidence="1">
    <location>
        <begin position="320"/>
        <end position="339"/>
    </location>
</feature>
<keyword evidence="1" id="KW-0812">Transmembrane</keyword>
<keyword evidence="1" id="KW-0472">Membrane</keyword>
<keyword evidence="3" id="KW-1185">Reference proteome</keyword>
<feature type="transmembrane region" description="Helical" evidence="1">
    <location>
        <begin position="61"/>
        <end position="77"/>
    </location>
</feature>
<gene>
    <name evidence="2" type="ORF">KM029_13840</name>
</gene>
<keyword evidence="1" id="KW-1133">Transmembrane helix</keyword>
<evidence type="ECO:0000256" key="1">
    <source>
        <dbReference type="SAM" id="Phobius"/>
    </source>
</evidence>
<organism evidence="2 3">
    <name type="scientific">Flammeovirga kamogawensis</name>
    <dbReference type="NCBI Taxonomy" id="373891"/>
    <lineage>
        <taxon>Bacteria</taxon>
        <taxon>Pseudomonadati</taxon>
        <taxon>Bacteroidota</taxon>
        <taxon>Cytophagia</taxon>
        <taxon>Cytophagales</taxon>
        <taxon>Flammeovirgaceae</taxon>
        <taxon>Flammeovirga</taxon>
    </lineage>
</organism>
<reference evidence="2 3" key="1">
    <citation type="submission" date="2021-05" db="EMBL/GenBank/DDBJ databases">
        <title>Comparative genomic studies on the polysaccharide-degrading batcterial strains of the Flammeovirga genus.</title>
        <authorList>
            <person name="Zewei F."/>
            <person name="Zheng Z."/>
            <person name="Yu L."/>
            <person name="Ruyue G."/>
            <person name="Yanhong M."/>
            <person name="Yuanyuan C."/>
            <person name="Jingyan G."/>
            <person name="Wenjun H."/>
        </authorList>
    </citation>
    <scope>NUCLEOTIDE SEQUENCE [LARGE SCALE GENOMIC DNA]</scope>
    <source>
        <strain evidence="2 3">YS10</strain>
    </source>
</reference>
<protein>
    <submittedName>
        <fullName evidence="2">Uncharacterized protein</fullName>
    </submittedName>
</protein>
<proteinExistence type="predicted"/>
<name>A0ABX8GT00_9BACT</name>
<evidence type="ECO:0000313" key="3">
    <source>
        <dbReference type="Proteomes" id="UP000682802"/>
    </source>
</evidence>
<dbReference type="Proteomes" id="UP000682802">
    <property type="component" value="Chromosome 1"/>
</dbReference>
<dbReference type="RefSeq" id="WP_144073827.1">
    <property type="nucleotide sequence ID" value="NZ_CP076128.1"/>
</dbReference>
<dbReference type="EMBL" id="CP076128">
    <property type="protein sequence ID" value="QWG06407.1"/>
    <property type="molecule type" value="Genomic_DNA"/>
</dbReference>
<accession>A0ABX8GT00</accession>
<sequence length="349" mass="39934">MEKEYKDKSPNKQNSNQNDEIDLIELFSIIGDKFNQFFQNIWNGVLTVLIYLYTKIYKFKIAVIIAVIVGGALGYLSKNTSQFYASKATVNSRFLTGVDFIKEIEELNALCTDEGRPMLAKSLNLPLLIVESISEISSKGYYMMYKSGKVNPEMADSLYLESLDNETRFELEVKTSVQEITKAEIQKGFEFFFNKNQFIIKNQEIYKQNLNSKKKTFEKEQLRLQEFNEAYKEIIVQQGELLKKGLKPSSSNVVVMKNSQDDGYIRQSGELAFEAMENQQKVEDSLAFIRTEIALIQPVEFVNRFSELYTVSLSTGGKTIIGMFIGFLVVLGFSILLDLNSFMKKKANL</sequence>
<evidence type="ECO:0000313" key="2">
    <source>
        <dbReference type="EMBL" id="QWG06407.1"/>
    </source>
</evidence>